<accession>A0ABS1DG07</accession>
<feature type="region of interest" description="Disordered" evidence="1">
    <location>
        <begin position="140"/>
        <end position="210"/>
    </location>
</feature>
<dbReference type="Proteomes" id="UP001296873">
    <property type="component" value="Unassembled WGS sequence"/>
</dbReference>
<evidence type="ECO:0000256" key="1">
    <source>
        <dbReference type="SAM" id="MobiDB-lite"/>
    </source>
</evidence>
<protein>
    <submittedName>
        <fullName evidence="2">Uncharacterized protein</fullName>
    </submittedName>
</protein>
<organism evidence="2 3">
    <name type="scientific">Rhodovibrio sodomensis</name>
    <dbReference type="NCBI Taxonomy" id="1088"/>
    <lineage>
        <taxon>Bacteria</taxon>
        <taxon>Pseudomonadati</taxon>
        <taxon>Pseudomonadota</taxon>
        <taxon>Alphaproteobacteria</taxon>
        <taxon>Rhodospirillales</taxon>
        <taxon>Rhodovibrionaceae</taxon>
        <taxon>Rhodovibrio</taxon>
    </lineage>
</organism>
<reference evidence="2 3" key="1">
    <citation type="journal article" date="2020" name="Microorganisms">
        <title>Osmotic Adaptation and Compatible Solute Biosynthesis of Phototrophic Bacteria as Revealed from Genome Analyses.</title>
        <authorList>
            <person name="Imhoff J.F."/>
            <person name="Rahn T."/>
            <person name="Kunzel S."/>
            <person name="Keller A."/>
            <person name="Neulinger S.C."/>
        </authorList>
    </citation>
    <scope>NUCLEOTIDE SEQUENCE [LARGE SCALE GENOMIC DNA]</scope>
    <source>
        <strain evidence="2 3">DSM 9895</strain>
    </source>
</reference>
<evidence type="ECO:0000313" key="3">
    <source>
        <dbReference type="Proteomes" id="UP001296873"/>
    </source>
</evidence>
<dbReference type="RefSeq" id="WP_200341507.1">
    <property type="nucleotide sequence ID" value="NZ_NRRL01000041.1"/>
</dbReference>
<evidence type="ECO:0000313" key="2">
    <source>
        <dbReference type="EMBL" id="MBK1669178.1"/>
    </source>
</evidence>
<feature type="compositionally biased region" description="Basic and acidic residues" evidence="1">
    <location>
        <begin position="9"/>
        <end position="31"/>
    </location>
</feature>
<proteinExistence type="predicted"/>
<name>A0ABS1DG07_9PROT</name>
<comment type="caution">
    <text evidence="2">The sequence shown here is derived from an EMBL/GenBank/DDBJ whole genome shotgun (WGS) entry which is preliminary data.</text>
</comment>
<gene>
    <name evidence="2" type="ORF">CKO28_14165</name>
</gene>
<keyword evidence="3" id="KW-1185">Reference proteome</keyword>
<feature type="region of interest" description="Disordered" evidence="1">
    <location>
        <begin position="1"/>
        <end position="82"/>
    </location>
</feature>
<sequence>MPMQSAAKPKAEESFAEKRRELRRGHPEHAHRTSRTFLGWGVDPSDPYSPEQLVGYGRQNSQKGRAGQASKNAPKRKPGLMGRIARSVAKSIAVKAAKKALFALALPGVALVQGLAALETLATGAVATVASTVSDALEPADPFGPEAGSKDPVKLMREDMAHERRVQRSLDRLRDVEPSPAPRPPEPQVLDEAFAPSPGTSNAPIPKVFG</sequence>
<dbReference type="EMBL" id="NRRL01000041">
    <property type="protein sequence ID" value="MBK1669178.1"/>
    <property type="molecule type" value="Genomic_DNA"/>
</dbReference>
<feature type="compositionally biased region" description="Basic and acidic residues" evidence="1">
    <location>
        <begin position="148"/>
        <end position="177"/>
    </location>
</feature>